<reference evidence="1" key="1">
    <citation type="submission" date="2021-02" db="EMBL/GenBank/DDBJ databases">
        <authorList>
            <person name="Nowell W R."/>
        </authorList>
    </citation>
    <scope>NUCLEOTIDE SEQUENCE</scope>
</reference>
<dbReference type="EMBL" id="CAJOBB010023813">
    <property type="protein sequence ID" value="CAF4395833.1"/>
    <property type="molecule type" value="Genomic_DNA"/>
</dbReference>
<proteinExistence type="predicted"/>
<feature type="non-terminal residue" evidence="1">
    <location>
        <position position="1"/>
    </location>
</feature>
<organism evidence="1 2">
    <name type="scientific">Adineta steineri</name>
    <dbReference type="NCBI Taxonomy" id="433720"/>
    <lineage>
        <taxon>Eukaryota</taxon>
        <taxon>Metazoa</taxon>
        <taxon>Spiralia</taxon>
        <taxon>Gnathifera</taxon>
        <taxon>Rotifera</taxon>
        <taxon>Eurotatoria</taxon>
        <taxon>Bdelloidea</taxon>
        <taxon>Adinetida</taxon>
        <taxon>Adinetidae</taxon>
        <taxon>Adineta</taxon>
    </lineage>
</organism>
<evidence type="ECO:0000313" key="1">
    <source>
        <dbReference type="EMBL" id="CAF4395833.1"/>
    </source>
</evidence>
<sequence>QCMLYEDFANKTKEQVNYSDNDSQHQNGNSTTGHVFKALQYLRKLCNHPSLVLTTDHPKWNSVQTELKESHISLNDIRLSGKLLALKELLIECGIGVSRDAVVSTHRALVFCQMKVMIDVIINQVLGTM</sequence>
<dbReference type="AlphaFoldDB" id="A0A820NY55"/>
<protein>
    <submittedName>
        <fullName evidence="1">Uncharacterized protein</fullName>
    </submittedName>
</protein>
<comment type="caution">
    <text evidence="1">The sequence shown here is derived from an EMBL/GenBank/DDBJ whole genome shotgun (WGS) entry which is preliminary data.</text>
</comment>
<name>A0A820NY55_9BILA</name>
<dbReference type="Proteomes" id="UP000663868">
    <property type="component" value="Unassembled WGS sequence"/>
</dbReference>
<feature type="non-terminal residue" evidence="1">
    <location>
        <position position="129"/>
    </location>
</feature>
<accession>A0A820NY55</accession>
<dbReference type="SUPFAM" id="SSF52540">
    <property type="entry name" value="P-loop containing nucleoside triphosphate hydrolases"/>
    <property type="match status" value="1"/>
</dbReference>
<dbReference type="Gene3D" id="3.40.50.300">
    <property type="entry name" value="P-loop containing nucleotide triphosphate hydrolases"/>
    <property type="match status" value="1"/>
</dbReference>
<dbReference type="PANTHER" id="PTHR36498:SF1">
    <property type="entry name" value="TATA-BINDING PROTEIN-ASSOCIATED FACTOR 172"/>
    <property type="match status" value="1"/>
</dbReference>
<dbReference type="PANTHER" id="PTHR36498">
    <property type="entry name" value="TATA-BINDING PROTEIN-ASSOCIATED FACTOR 172"/>
    <property type="match status" value="1"/>
</dbReference>
<dbReference type="InterPro" id="IPR027417">
    <property type="entry name" value="P-loop_NTPase"/>
</dbReference>
<dbReference type="GO" id="GO:0017025">
    <property type="term" value="F:TBP-class protein binding"/>
    <property type="evidence" value="ECO:0007669"/>
    <property type="project" value="InterPro"/>
</dbReference>
<dbReference type="GO" id="GO:0016887">
    <property type="term" value="F:ATP hydrolysis activity"/>
    <property type="evidence" value="ECO:0007669"/>
    <property type="project" value="InterPro"/>
</dbReference>
<dbReference type="GO" id="GO:0003677">
    <property type="term" value="F:DNA binding"/>
    <property type="evidence" value="ECO:0007669"/>
    <property type="project" value="InterPro"/>
</dbReference>
<evidence type="ECO:0000313" key="2">
    <source>
        <dbReference type="Proteomes" id="UP000663868"/>
    </source>
</evidence>
<gene>
    <name evidence="1" type="ORF">KXQ929_LOCUS50734</name>
</gene>
<dbReference type="InterPro" id="IPR044972">
    <property type="entry name" value="Mot1"/>
</dbReference>